<dbReference type="Proteomes" id="UP000054498">
    <property type="component" value="Unassembled WGS sequence"/>
</dbReference>
<keyword evidence="7" id="KW-0378">Hydrolase</keyword>
<keyword evidence="8" id="KW-0326">Glycosidase</keyword>
<evidence type="ECO:0000259" key="10">
    <source>
        <dbReference type="Pfam" id="PF26410"/>
    </source>
</evidence>
<sequence length="445" mass="47302">MPAAPGNYSKAELMGLDYTVAACQRRGMRVILSLGNFWAAYKGPEEWVRWARYSGTSANGTGFGVETPGAWAGDVTDFYREPSVRKLYKQHIAFMLGRANTVSRQFYQADPTIYGFDILNEPRCPACADADLAAHGDWMADVSNFTRRIVSSQALVLAGTEGFFLAPAAAPAPVPAPAPASFWPFFGASTPAPAPPAASGLVSENPGGGAGCEGEDLLATTQLPAIGGLTTHMYERQMEAMPELQWTTPGFDVFCSYLDKKLQLYTDLAAGMGKPFIVEEFGLTQRLFNLEQRKVVFAITLRNLVLSKQQNKSFVAAIFWNAVRPGGAANQKAPAPKQPGPAQAEGKGKSGAKAGRRLAHAAAAAAPEAAAAAEAPQAEAVALADDVLDAFRRGPARTQCAHLVADRQWRFSYPGPRIDLPASLAAVALVDTVDIIAEAAALLAQ</sequence>
<dbReference type="InterPro" id="IPR001547">
    <property type="entry name" value="Glyco_hydro_5"/>
</dbReference>
<protein>
    <recommendedName>
        <fullName evidence="4">mannan endo-1,4-beta-mannosidase</fullName>
        <ecNumber evidence="4">3.2.1.78</ecNumber>
    </recommendedName>
</protein>
<evidence type="ECO:0000256" key="7">
    <source>
        <dbReference type="ARBA" id="ARBA00022801"/>
    </source>
</evidence>
<dbReference type="InterPro" id="IPR045053">
    <property type="entry name" value="MAN-like"/>
</dbReference>
<dbReference type="STRING" id="145388.A0A0D2NHE4"/>
<dbReference type="Pfam" id="PF26410">
    <property type="entry name" value="GH5_mannosidase"/>
    <property type="match status" value="1"/>
</dbReference>
<dbReference type="PANTHER" id="PTHR31451:SF39">
    <property type="entry name" value="MANNAN ENDO-1,4-BETA-MANNOSIDASE 1"/>
    <property type="match status" value="1"/>
</dbReference>
<reference evidence="11 12" key="1">
    <citation type="journal article" date="2013" name="BMC Genomics">
        <title>Reconstruction of the lipid metabolism for the microalga Monoraphidium neglectum from its genome sequence reveals characteristics suitable for biofuel production.</title>
        <authorList>
            <person name="Bogen C."/>
            <person name="Al-Dilaimi A."/>
            <person name="Albersmeier A."/>
            <person name="Wichmann J."/>
            <person name="Grundmann M."/>
            <person name="Rupp O."/>
            <person name="Lauersen K.J."/>
            <person name="Blifernez-Klassen O."/>
            <person name="Kalinowski J."/>
            <person name="Goesmann A."/>
            <person name="Mussgnug J.H."/>
            <person name="Kruse O."/>
        </authorList>
    </citation>
    <scope>NUCLEOTIDE SEQUENCE [LARGE SCALE GENOMIC DNA]</scope>
    <source>
        <strain evidence="11 12">SAG 48.87</strain>
    </source>
</reference>
<evidence type="ECO:0000256" key="6">
    <source>
        <dbReference type="ARBA" id="ARBA00022729"/>
    </source>
</evidence>
<feature type="compositionally biased region" description="Low complexity" evidence="9">
    <location>
        <begin position="329"/>
        <end position="345"/>
    </location>
</feature>
<name>A0A0D2NHE4_9CHLO</name>
<gene>
    <name evidence="11" type="ORF">MNEG_3531</name>
</gene>
<dbReference type="EC" id="3.2.1.78" evidence="4"/>
<dbReference type="GeneID" id="25736409"/>
<dbReference type="PANTHER" id="PTHR31451">
    <property type="match status" value="1"/>
</dbReference>
<dbReference type="KEGG" id="mng:MNEG_3531"/>
<evidence type="ECO:0000256" key="1">
    <source>
        <dbReference type="ARBA" id="ARBA00001678"/>
    </source>
</evidence>
<dbReference type="InterPro" id="IPR017853">
    <property type="entry name" value="GH"/>
</dbReference>
<feature type="region of interest" description="Disordered" evidence="9">
    <location>
        <begin position="329"/>
        <end position="351"/>
    </location>
</feature>
<accession>A0A0D2NHE4</accession>
<evidence type="ECO:0000256" key="2">
    <source>
        <dbReference type="ARBA" id="ARBA00004613"/>
    </source>
</evidence>
<evidence type="ECO:0000256" key="4">
    <source>
        <dbReference type="ARBA" id="ARBA00012706"/>
    </source>
</evidence>
<comment type="subcellular location">
    <subcellularLocation>
        <location evidence="2">Secreted</location>
    </subcellularLocation>
</comment>
<dbReference type="GO" id="GO:0016985">
    <property type="term" value="F:mannan endo-1,4-beta-mannosidase activity"/>
    <property type="evidence" value="ECO:0007669"/>
    <property type="project" value="UniProtKB-EC"/>
</dbReference>
<evidence type="ECO:0000256" key="8">
    <source>
        <dbReference type="ARBA" id="ARBA00023295"/>
    </source>
</evidence>
<dbReference type="EMBL" id="KK100666">
    <property type="protein sequence ID" value="KIZ04431.1"/>
    <property type="molecule type" value="Genomic_DNA"/>
</dbReference>
<feature type="domain" description="Glycoside hydrolase family 5" evidence="10">
    <location>
        <begin position="3"/>
        <end position="162"/>
    </location>
</feature>
<dbReference type="SUPFAM" id="SSF51445">
    <property type="entry name" value="(Trans)glycosidases"/>
    <property type="match status" value="1"/>
</dbReference>
<proteinExistence type="inferred from homology"/>
<dbReference type="GO" id="GO:0005576">
    <property type="term" value="C:extracellular region"/>
    <property type="evidence" value="ECO:0007669"/>
    <property type="project" value="UniProtKB-SubCell"/>
</dbReference>
<evidence type="ECO:0000313" key="11">
    <source>
        <dbReference type="EMBL" id="KIZ04431.1"/>
    </source>
</evidence>
<dbReference type="OrthoDB" id="406631at2759"/>
<comment type="catalytic activity">
    <reaction evidence="1">
        <text>Random hydrolysis of (1-&gt;4)-beta-D-mannosidic linkages in mannans, galactomannans and glucomannans.</text>
        <dbReference type="EC" id="3.2.1.78"/>
    </reaction>
</comment>
<evidence type="ECO:0000256" key="5">
    <source>
        <dbReference type="ARBA" id="ARBA00022525"/>
    </source>
</evidence>
<keyword evidence="6" id="KW-0732">Signal</keyword>
<evidence type="ECO:0000256" key="3">
    <source>
        <dbReference type="ARBA" id="ARBA00005641"/>
    </source>
</evidence>
<evidence type="ECO:0000256" key="9">
    <source>
        <dbReference type="SAM" id="MobiDB-lite"/>
    </source>
</evidence>
<organism evidence="11 12">
    <name type="scientific">Monoraphidium neglectum</name>
    <dbReference type="NCBI Taxonomy" id="145388"/>
    <lineage>
        <taxon>Eukaryota</taxon>
        <taxon>Viridiplantae</taxon>
        <taxon>Chlorophyta</taxon>
        <taxon>core chlorophytes</taxon>
        <taxon>Chlorophyceae</taxon>
        <taxon>CS clade</taxon>
        <taxon>Sphaeropleales</taxon>
        <taxon>Selenastraceae</taxon>
        <taxon>Monoraphidium</taxon>
    </lineage>
</organism>
<dbReference type="RefSeq" id="XP_013903450.1">
    <property type="nucleotide sequence ID" value="XM_014047996.1"/>
</dbReference>
<dbReference type="AlphaFoldDB" id="A0A0D2NHE4"/>
<comment type="similarity">
    <text evidence="3">Belongs to the glycosyl hydrolase 5 (cellulase A) family.</text>
</comment>
<keyword evidence="12" id="KW-1185">Reference proteome</keyword>
<keyword evidence="5" id="KW-0964">Secreted</keyword>
<dbReference type="Gene3D" id="3.20.20.80">
    <property type="entry name" value="Glycosidases"/>
    <property type="match status" value="1"/>
</dbReference>
<evidence type="ECO:0000313" key="12">
    <source>
        <dbReference type="Proteomes" id="UP000054498"/>
    </source>
</evidence>